<protein>
    <submittedName>
        <fullName evidence="1">Uncharacterized protein</fullName>
    </submittedName>
</protein>
<evidence type="ECO:0000313" key="1">
    <source>
        <dbReference type="EMBL" id="ATZ80788.1"/>
    </source>
</evidence>
<accession>A0A2H4UV41</accession>
<sequence length="56" mass="6810">MQTNILHNDTIIIDKLLQKLRKIGYYSYFEIDEIFYFQAKDMRILQKQLLNILTNS</sequence>
<gene>
    <name evidence="1" type="ORF">BMW23_0742</name>
</gene>
<name>A0A2H4UV41_9VIRU</name>
<dbReference type="Proteomes" id="UP000240325">
    <property type="component" value="Segment"/>
</dbReference>
<organism evidence="1">
    <name type="scientific">Bodo saltans virus</name>
    <dbReference type="NCBI Taxonomy" id="2024608"/>
    <lineage>
        <taxon>Viruses</taxon>
        <taxon>Varidnaviria</taxon>
        <taxon>Bamfordvirae</taxon>
        <taxon>Nucleocytoviricota</taxon>
        <taxon>Megaviricetes</taxon>
        <taxon>Imitervirales</taxon>
        <taxon>Mimiviridae</taxon>
        <taxon>Klosneuvirinae</taxon>
        <taxon>Theiavirus</taxon>
        <taxon>Theiavirus salishense</taxon>
    </lineage>
</organism>
<proteinExistence type="predicted"/>
<dbReference type="EMBL" id="MF782455">
    <property type="protein sequence ID" value="ATZ80788.1"/>
    <property type="molecule type" value="Genomic_DNA"/>
</dbReference>
<evidence type="ECO:0000313" key="2">
    <source>
        <dbReference type="Proteomes" id="UP000240325"/>
    </source>
</evidence>
<reference evidence="1" key="1">
    <citation type="journal article" date="2017" name="Elife">
        <title>The kinetoplastid-infecting Bodo saltans virus (BsV), a window into the most abundant giant viruses in the sea.</title>
        <authorList>
            <person name="Deeg C.M."/>
            <person name="Chow C.-E.T."/>
            <person name="Suttle C.A."/>
        </authorList>
    </citation>
    <scope>NUCLEOTIDE SEQUENCE</scope>
    <source>
        <strain evidence="1">NG1</strain>
    </source>
</reference>
<keyword evidence="2" id="KW-1185">Reference proteome</keyword>